<name>A0A225MHG8_9BURK</name>
<dbReference type="Proteomes" id="UP000214603">
    <property type="component" value="Unassembled WGS sequence"/>
</dbReference>
<comment type="caution">
    <text evidence="2">The sequence shown here is derived from an EMBL/GenBank/DDBJ whole genome shotgun (WGS) entry which is preliminary data.</text>
</comment>
<keyword evidence="2" id="KW-0378">Hydrolase</keyword>
<dbReference type="AlphaFoldDB" id="A0A225MHG8"/>
<reference evidence="3" key="1">
    <citation type="submission" date="2017-06" db="EMBL/GenBank/DDBJ databases">
        <title>Herbaspirillum phytohormonus sp. nov., isolated from the root nodule of Robinia pseudoacacia in lead-zinc mine.</title>
        <authorList>
            <person name="Fan M."/>
            <person name="Lin Y."/>
        </authorList>
    </citation>
    <scope>NUCLEOTIDE SEQUENCE [LARGE SCALE GENOMIC DNA]</scope>
    <source>
        <strain evidence="3">SC-089</strain>
    </source>
</reference>
<accession>A0A225MHG8</accession>
<organism evidence="2 3">
    <name type="scientific">Candidimonas nitroreducens</name>
    <dbReference type="NCBI Taxonomy" id="683354"/>
    <lineage>
        <taxon>Bacteria</taxon>
        <taxon>Pseudomonadati</taxon>
        <taxon>Pseudomonadota</taxon>
        <taxon>Betaproteobacteria</taxon>
        <taxon>Burkholderiales</taxon>
        <taxon>Alcaligenaceae</taxon>
        <taxon>Candidimonas</taxon>
    </lineage>
</organism>
<evidence type="ECO:0000313" key="2">
    <source>
        <dbReference type="EMBL" id="OWT58379.1"/>
    </source>
</evidence>
<feature type="compositionally biased region" description="Basic and acidic residues" evidence="1">
    <location>
        <begin position="35"/>
        <end position="47"/>
    </location>
</feature>
<keyword evidence="2" id="KW-0347">Helicase</keyword>
<keyword evidence="3" id="KW-1185">Reference proteome</keyword>
<feature type="region of interest" description="Disordered" evidence="1">
    <location>
        <begin position="23"/>
        <end position="47"/>
    </location>
</feature>
<sequence length="47" mass="5305">MMELIGNISRLLGDDFKQTFRPGTRVRNAASSSESPRKNLDIRGLKK</sequence>
<dbReference type="EMBL" id="NJIH01000008">
    <property type="protein sequence ID" value="OWT58379.1"/>
    <property type="molecule type" value="Genomic_DNA"/>
</dbReference>
<gene>
    <name evidence="2" type="ORF">CEY11_15520</name>
</gene>
<evidence type="ECO:0000256" key="1">
    <source>
        <dbReference type="SAM" id="MobiDB-lite"/>
    </source>
</evidence>
<proteinExistence type="predicted"/>
<dbReference type="GO" id="GO:0004386">
    <property type="term" value="F:helicase activity"/>
    <property type="evidence" value="ECO:0007669"/>
    <property type="project" value="UniProtKB-KW"/>
</dbReference>
<keyword evidence="2" id="KW-0067">ATP-binding</keyword>
<keyword evidence="2" id="KW-0547">Nucleotide-binding</keyword>
<protein>
    <submittedName>
        <fullName evidence="2">DEAD/DEAH box helicase</fullName>
    </submittedName>
</protein>
<evidence type="ECO:0000313" key="3">
    <source>
        <dbReference type="Proteomes" id="UP000214603"/>
    </source>
</evidence>